<dbReference type="AlphaFoldDB" id="A0A1G2UT53"/>
<sequence>MSTFRTTTHLSEILEESEKQPVVIFKYSSKCGSSARLKEKLEKKIADKILSSPVYLVTVQTERVLSNKIAEWFGIKHESPQIFVIGKGKIMYTAHHHAIDTKMI</sequence>
<dbReference type="InterPro" id="IPR036249">
    <property type="entry name" value="Thioredoxin-like_sf"/>
</dbReference>
<comment type="caution">
    <text evidence="1">The sequence shown here is derived from an EMBL/GenBank/DDBJ whole genome shotgun (WGS) entry which is preliminary data.</text>
</comment>
<dbReference type="EMBL" id="MHWT01000014">
    <property type="protein sequence ID" value="OHB12573.1"/>
    <property type="molecule type" value="Genomic_DNA"/>
</dbReference>
<dbReference type="InterPro" id="IPR022551">
    <property type="entry name" value="BrxC"/>
</dbReference>
<name>A0A1G2UT53_9BACT</name>
<reference evidence="1 2" key="1">
    <citation type="journal article" date="2016" name="Nat. Commun.">
        <title>Thousands of microbial genomes shed light on interconnected biogeochemical processes in an aquifer system.</title>
        <authorList>
            <person name="Anantharaman K."/>
            <person name="Brown C.T."/>
            <person name="Hug L.A."/>
            <person name="Sharon I."/>
            <person name="Castelle C.J."/>
            <person name="Probst A.J."/>
            <person name="Thomas B.C."/>
            <person name="Singh A."/>
            <person name="Wilkins M.J."/>
            <person name="Karaoz U."/>
            <person name="Brodie E.L."/>
            <person name="Williams K.H."/>
            <person name="Hubbard S.S."/>
            <person name="Banfield J.F."/>
        </authorList>
    </citation>
    <scope>NUCLEOTIDE SEQUENCE [LARGE SCALE GENOMIC DNA]</scope>
</reference>
<dbReference type="Pfam" id="PF11009">
    <property type="entry name" value="BrxC"/>
    <property type="match status" value="1"/>
</dbReference>
<evidence type="ECO:0000313" key="2">
    <source>
        <dbReference type="Proteomes" id="UP000176558"/>
    </source>
</evidence>
<dbReference type="Proteomes" id="UP000176558">
    <property type="component" value="Unassembled WGS sequence"/>
</dbReference>
<gene>
    <name evidence="1" type="ORF">A3G99_02010</name>
</gene>
<proteinExistence type="predicted"/>
<dbReference type="Gene3D" id="3.40.30.10">
    <property type="entry name" value="Glutaredoxin"/>
    <property type="match status" value="1"/>
</dbReference>
<evidence type="ECO:0008006" key="3">
    <source>
        <dbReference type="Google" id="ProtNLM"/>
    </source>
</evidence>
<dbReference type="SUPFAM" id="SSF52833">
    <property type="entry name" value="Thioredoxin-like"/>
    <property type="match status" value="1"/>
</dbReference>
<accession>A0A1G2UT53</accession>
<protein>
    <recommendedName>
        <fullName evidence="3">Bacillithiol system redox-active protein YtxJ</fullName>
    </recommendedName>
</protein>
<organism evidence="1 2">
    <name type="scientific">Candidatus Zambryskibacteria bacterium RIFCSPLOWO2_12_FULL_39_23</name>
    <dbReference type="NCBI Taxonomy" id="1802776"/>
    <lineage>
        <taxon>Bacteria</taxon>
        <taxon>Candidatus Zambryskiibacteriota</taxon>
    </lineage>
</organism>
<dbReference type="NCBIfam" id="TIGR04019">
    <property type="entry name" value="B_thiol_YtxJ"/>
    <property type="match status" value="1"/>
</dbReference>
<evidence type="ECO:0000313" key="1">
    <source>
        <dbReference type="EMBL" id="OHB12573.1"/>
    </source>
</evidence>